<dbReference type="AlphaFoldDB" id="A0A402A4H4"/>
<organism evidence="1 2">
    <name type="scientific">Tengunoibacter tsumagoiensis</name>
    <dbReference type="NCBI Taxonomy" id="2014871"/>
    <lineage>
        <taxon>Bacteria</taxon>
        <taxon>Bacillati</taxon>
        <taxon>Chloroflexota</taxon>
        <taxon>Ktedonobacteria</taxon>
        <taxon>Ktedonobacterales</taxon>
        <taxon>Dictyobacteraceae</taxon>
        <taxon>Tengunoibacter</taxon>
    </lineage>
</organism>
<name>A0A402A4H4_9CHLR</name>
<dbReference type="RefSeq" id="WP_126581453.1">
    <property type="nucleotide sequence ID" value="NZ_BIFR01000001.1"/>
</dbReference>
<keyword evidence="2" id="KW-1185">Reference proteome</keyword>
<sequence>MQNNARGFQWYLAELLEEARITGEAEHIVYNSLVLIRASSPEEAYKKALQRGKEREDNYEDDEGRWVTVAFRGLSDLNLIDGELEDGAEIIYEELEGISDEELVNLIPPKEQLGVFRVEE</sequence>
<evidence type="ECO:0000313" key="2">
    <source>
        <dbReference type="Proteomes" id="UP000287352"/>
    </source>
</evidence>
<proteinExistence type="predicted"/>
<dbReference type="InterPro" id="IPR025630">
    <property type="entry name" value="DUF4288"/>
</dbReference>
<protein>
    <recommendedName>
        <fullName evidence="3">DUF4288 domain-containing protein</fullName>
    </recommendedName>
</protein>
<dbReference type="EMBL" id="BIFR01000001">
    <property type="protein sequence ID" value="GCE13969.1"/>
    <property type="molecule type" value="Genomic_DNA"/>
</dbReference>
<dbReference type="OrthoDB" id="160046at2"/>
<gene>
    <name evidence="1" type="ORF">KTT_38280</name>
</gene>
<evidence type="ECO:0008006" key="3">
    <source>
        <dbReference type="Google" id="ProtNLM"/>
    </source>
</evidence>
<dbReference type="Proteomes" id="UP000287352">
    <property type="component" value="Unassembled WGS sequence"/>
</dbReference>
<comment type="caution">
    <text evidence="1">The sequence shown here is derived from an EMBL/GenBank/DDBJ whole genome shotgun (WGS) entry which is preliminary data.</text>
</comment>
<evidence type="ECO:0000313" key="1">
    <source>
        <dbReference type="EMBL" id="GCE13969.1"/>
    </source>
</evidence>
<dbReference type="Pfam" id="PF14119">
    <property type="entry name" value="DUF4288"/>
    <property type="match status" value="1"/>
</dbReference>
<accession>A0A402A4H4</accession>
<reference evidence="2" key="1">
    <citation type="submission" date="2018-12" db="EMBL/GenBank/DDBJ databases">
        <title>Tengunoibacter tsumagoiensis gen. nov., sp. nov., Dictyobacter kobayashii sp. nov., D. alpinus sp. nov., and D. joshuensis sp. nov. and description of Dictyobacteraceae fam. nov. within the order Ktedonobacterales isolated from Tengu-no-mugimeshi.</title>
        <authorList>
            <person name="Wang C.M."/>
            <person name="Zheng Y."/>
            <person name="Sakai Y."/>
            <person name="Toyoda A."/>
            <person name="Minakuchi Y."/>
            <person name="Abe K."/>
            <person name="Yokota A."/>
            <person name="Yabe S."/>
        </authorList>
    </citation>
    <scope>NUCLEOTIDE SEQUENCE [LARGE SCALE GENOMIC DNA]</scope>
    <source>
        <strain evidence="2">Uno3</strain>
    </source>
</reference>